<evidence type="ECO:0000313" key="3">
    <source>
        <dbReference type="Proteomes" id="UP000182321"/>
    </source>
</evidence>
<feature type="transmembrane region" description="Helical" evidence="1">
    <location>
        <begin position="82"/>
        <end position="100"/>
    </location>
</feature>
<evidence type="ECO:0000256" key="1">
    <source>
        <dbReference type="SAM" id="Phobius"/>
    </source>
</evidence>
<evidence type="ECO:0000313" key="2">
    <source>
        <dbReference type="EMBL" id="SEK23204.1"/>
    </source>
</evidence>
<feature type="transmembrane region" description="Helical" evidence="1">
    <location>
        <begin position="284"/>
        <end position="302"/>
    </location>
</feature>
<proteinExistence type="predicted"/>
<keyword evidence="1" id="KW-0812">Transmembrane</keyword>
<keyword evidence="1" id="KW-1133">Transmembrane helix</keyword>
<feature type="transmembrane region" description="Helical" evidence="1">
    <location>
        <begin position="12"/>
        <end position="31"/>
    </location>
</feature>
<evidence type="ECO:0008006" key="4">
    <source>
        <dbReference type="Google" id="ProtNLM"/>
    </source>
</evidence>
<accession>A0A1H7FBV5</accession>
<name>A0A1H7FBV5_9FIRM</name>
<dbReference type="AlphaFoldDB" id="A0A1H7FBV5"/>
<feature type="transmembrane region" description="Helical" evidence="1">
    <location>
        <begin position="257"/>
        <end position="277"/>
    </location>
</feature>
<gene>
    <name evidence="2" type="ORF">SAMN02910377_00402</name>
</gene>
<dbReference type="EMBL" id="FNZX01000003">
    <property type="protein sequence ID" value="SEK23204.1"/>
    <property type="molecule type" value="Genomic_DNA"/>
</dbReference>
<dbReference type="RefSeq" id="WP_074788882.1">
    <property type="nucleotide sequence ID" value="NZ_FNZX01000003.1"/>
</dbReference>
<protein>
    <recommendedName>
        <fullName evidence="4">Glycosyltransferase RgtA/B/C/D-like domain-containing protein</fullName>
    </recommendedName>
</protein>
<feature type="transmembrane region" description="Helical" evidence="1">
    <location>
        <begin position="204"/>
        <end position="226"/>
    </location>
</feature>
<organism evidence="2 3">
    <name type="scientific">Pseudobutyrivibrio ruminis</name>
    <dbReference type="NCBI Taxonomy" id="46206"/>
    <lineage>
        <taxon>Bacteria</taxon>
        <taxon>Bacillati</taxon>
        <taxon>Bacillota</taxon>
        <taxon>Clostridia</taxon>
        <taxon>Lachnospirales</taxon>
        <taxon>Lachnospiraceae</taxon>
        <taxon>Pseudobutyrivibrio</taxon>
    </lineage>
</organism>
<sequence>MNKNLKRCLEFLAIVVITGIVAISSPFNPWIANAFTEVQEEILNIAYSVREGYLAYVELDGHYGPVVYEFFGLGYLPTDTHLVQFIMETALNFVSILFLYKTAKLYTSNIFAWVAAAAVAIFEWGALTHAGAEEILFFVMSLTCYHVARQLKSGMLSHHTYLLAIDLGLVLFLQPGYVFFWAILIVFFAIKFKVDGIDGKGYRTFWLSTIEGWITVAVPMGLYLWYFKNGAAFLQNVVSYNMSNIGSFGEGLRVVLATPWTIAIAILVIAIIIKVVMNEKVSDLCIWLGIIICAIIVVALQGENLDSFKIAVKALYIVPVASILSLLDKPLGLKIEERDN</sequence>
<feature type="transmembrane region" description="Helical" evidence="1">
    <location>
        <begin position="161"/>
        <end position="192"/>
    </location>
</feature>
<keyword evidence="1" id="KW-0472">Membrane</keyword>
<reference evidence="3" key="1">
    <citation type="submission" date="2016-10" db="EMBL/GenBank/DDBJ databases">
        <authorList>
            <person name="Varghese N."/>
        </authorList>
    </citation>
    <scope>NUCLEOTIDE SEQUENCE [LARGE SCALE GENOMIC DNA]</scope>
    <source>
        <strain evidence="3">ACV-9</strain>
    </source>
</reference>
<dbReference type="Proteomes" id="UP000182321">
    <property type="component" value="Unassembled WGS sequence"/>
</dbReference>
<keyword evidence="3" id="KW-1185">Reference proteome</keyword>
<feature type="transmembrane region" description="Helical" evidence="1">
    <location>
        <begin position="112"/>
        <end position="132"/>
    </location>
</feature>